<evidence type="ECO:0000313" key="1">
    <source>
        <dbReference type="EMBL" id="GLG88880.1"/>
    </source>
</evidence>
<dbReference type="EMBL" id="BSCH01000002">
    <property type="protein sequence ID" value="GLG88880.1"/>
    <property type="molecule type" value="Genomic_DNA"/>
</dbReference>
<gene>
    <name evidence="1" type="ORF">Selli2_03060</name>
</gene>
<proteinExistence type="predicted"/>
<evidence type="ECO:0000313" key="2">
    <source>
        <dbReference type="Proteomes" id="UP001145094"/>
    </source>
</evidence>
<dbReference type="AlphaFoldDB" id="A0A9W6FEK3"/>
<name>A0A9W6FEK3_9FIRM</name>
<dbReference type="Proteomes" id="UP001145094">
    <property type="component" value="Unassembled WGS sequence"/>
</dbReference>
<reference evidence="1" key="3">
    <citation type="journal article" date="2023" name="Int. J. Syst. Evol. Microbiol.">
        <title>Sellimonas catena sp. nov., isolated from human faeces.</title>
        <authorList>
            <person name="Hisatomi A."/>
            <person name="Ohkuma M."/>
            <person name="Sakamoto M."/>
        </authorList>
    </citation>
    <scope>NUCLEOTIDE SEQUENCE</scope>
    <source>
        <strain evidence="1">18CBH55</strain>
    </source>
</reference>
<reference evidence="1" key="2">
    <citation type="submission" date="2022-11" db="EMBL/GenBank/DDBJ databases">
        <title>Draft genome sequence of Sellimonas catena strain 18CBH55.</title>
        <authorList>
            <person name="Atsushi H."/>
            <person name="Moriya O."/>
            <person name="Mitsuo S."/>
        </authorList>
    </citation>
    <scope>NUCLEOTIDE SEQUENCE</scope>
    <source>
        <strain evidence="1">18CBH55</strain>
    </source>
</reference>
<dbReference type="RefSeq" id="WP_281844314.1">
    <property type="nucleotide sequence ID" value="NZ_BSCH01000002.1"/>
</dbReference>
<reference evidence="1" key="1">
    <citation type="submission" date="2022-11" db="EMBL/GenBank/DDBJ databases">
        <title>Draft genome sequence of Sellimonas catena strain 18CBH55.</title>
        <authorList>
            <person name="Hisatomi A."/>
            <person name="Ohkuma M."/>
            <person name="Sakamoto M."/>
        </authorList>
    </citation>
    <scope>NUCLEOTIDE SEQUENCE</scope>
    <source>
        <strain evidence="1">18CBH55</strain>
    </source>
</reference>
<organism evidence="1 2">
    <name type="scientific">Sellimonas catena</name>
    <dbReference type="NCBI Taxonomy" id="2994035"/>
    <lineage>
        <taxon>Bacteria</taxon>
        <taxon>Bacillati</taxon>
        <taxon>Bacillota</taxon>
        <taxon>Clostridia</taxon>
        <taxon>Lachnospirales</taxon>
        <taxon>Lachnospiraceae</taxon>
        <taxon>Sellimonas</taxon>
    </lineage>
</organism>
<accession>A0A9W6FEK3</accession>
<protein>
    <submittedName>
        <fullName evidence="1">Uncharacterized protein</fullName>
    </submittedName>
</protein>
<comment type="caution">
    <text evidence="1">The sequence shown here is derived from an EMBL/GenBank/DDBJ whole genome shotgun (WGS) entry which is preliminary data.</text>
</comment>
<sequence>MKKISEKQILIAFLDILGTSQLLNSGEFYKVYDYYSDMIKLCNDSYTPIAISNPFFGKREVLSALNSIQADLADFETPYHIINYDICHAFFSDTFLLWIEMDSFLRPLIGGFLEKCSIVFCEALKRGIPLRGTISIGTSIMDEKKHIFLGKPLAEAAKAEPHQRWLGVAIGKSVVDLVEQFHPMDMEYLLPFCNHLKYDSDPLLSNFVLDWFAYWNRNEDVGVEEIIESMNTEKAFDNYYKNTLLYVMAAKQRYAIWNEYMICQDINKLKSLCEMGENADGHEKILRCQGIALLTSDKVTRNVEYILNRKEAIWFDEKNKDILLMFNNGFIEINGIKVSFDQLKSLYT</sequence>